<evidence type="ECO:0000256" key="4">
    <source>
        <dbReference type="ARBA" id="ARBA00022692"/>
    </source>
</evidence>
<feature type="transmembrane region" description="Helical" evidence="7">
    <location>
        <begin position="115"/>
        <end position="134"/>
    </location>
</feature>
<dbReference type="GO" id="GO:0005886">
    <property type="term" value="C:plasma membrane"/>
    <property type="evidence" value="ECO:0007669"/>
    <property type="project" value="UniProtKB-SubCell"/>
</dbReference>
<reference evidence="9" key="1">
    <citation type="submission" date="2017-02" db="EMBL/GenBank/DDBJ databases">
        <title>Delving into the versatile metabolic prowess of the omnipresent phylum Bacteroidetes.</title>
        <authorList>
            <person name="Nobu M.K."/>
            <person name="Mei R."/>
            <person name="Narihiro T."/>
            <person name="Kuroda K."/>
            <person name="Liu W.-T."/>
        </authorList>
    </citation>
    <scope>NUCLEOTIDE SEQUENCE</scope>
    <source>
        <strain evidence="9">ADurb.Bin131</strain>
    </source>
</reference>
<dbReference type="AlphaFoldDB" id="A0A1V6C5B3"/>
<evidence type="ECO:0000259" key="8">
    <source>
        <dbReference type="PROSITE" id="PS50846"/>
    </source>
</evidence>
<evidence type="ECO:0000256" key="2">
    <source>
        <dbReference type="ARBA" id="ARBA00006386"/>
    </source>
</evidence>
<protein>
    <submittedName>
        <fullName evidence="9">Permease</fullName>
    </submittedName>
</protein>
<evidence type="ECO:0000256" key="7">
    <source>
        <dbReference type="SAM" id="Phobius"/>
    </source>
</evidence>
<comment type="subcellular location">
    <subcellularLocation>
        <location evidence="1">Cell membrane</location>
        <topology evidence="1">Multi-pass membrane protein</topology>
    </subcellularLocation>
</comment>
<comment type="caution">
    <text evidence="9">The sequence shown here is derived from an EMBL/GenBank/DDBJ whole genome shotgun (WGS) entry which is preliminary data.</text>
</comment>
<proteinExistence type="inferred from homology"/>
<dbReference type="Gene3D" id="3.30.70.100">
    <property type="match status" value="1"/>
</dbReference>
<dbReference type="EMBL" id="MWDQ01000144">
    <property type="protein sequence ID" value="OQB72034.1"/>
    <property type="molecule type" value="Genomic_DNA"/>
</dbReference>
<dbReference type="InterPro" id="IPR005524">
    <property type="entry name" value="DUF318"/>
</dbReference>
<keyword evidence="4 7" id="KW-0812">Transmembrane</keyword>
<evidence type="ECO:0000256" key="3">
    <source>
        <dbReference type="ARBA" id="ARBA00022475"/>
    </source>
</evidence>
<dbReference type="SUPFAM" id="SSF55008">
    <property type="entry name" value="HMA, heavy metal-associated domain"/>
    <property type="match status" value="1"/>
</dbReference>
<organism evidence="9">
    <name type="scientific">candidate division TA06 bacterium ADurb.Bin131</name>
    <dbReference type="NCBI Taxonomy" id="1852827"/>
    <lineage>
        <taxon>Bacteria</taxon>
        <taxon>Bacteria division TA06</taxon>
    </lineage>
</organism>
<feature type="transmembrane region" description="Helical" evidence="7">
    <location>
        <begin position="268"/>
        <end position="289"/>
    </location>
</feature>
<keyword evidence="3" id="KW-1003">Cell membrane</keyword>
<evidence type="ECO:0000256" key="6">
    <source>
        <dbReference type="ARBA" id="ARBA00023136"/>
    </source>
</evidence>
<dbReference type="Pfam" id="PF00403">
    <property type="entry name" value="HMA"/>
    <property type="match status" value="1"/>
</dbReference>
<dbReference type="InterPro" id="IPR036163">
    <property type="entry name" value="HMA_dom_sf"/>
</dbReference>
<feature type="transmembrane region" description="Helical" evidence="7">
    <location>
        <begin position="12"/>
        <end position="36"/>
    </location>
</feature>
<feature type="transmembrane region" description="Helical" evidence="7">
    <location>
        <begin position="309"/>
        <end position="330"/>
    </location>
</feature>
<dbReference type="Pfam" id="PF03773">
    <property type="entry name" value="ArsP_1"/>
    <property type="match status" value="1"/>
</dbReference>
<dbReference type="PANTHER" id="PTHR34184">
    <property type="entry name" value="UPF0718 PROTEIN YCGR"/>
    <property type="match status" value="1"/>
</dbReference>
<feature type="transmembrane region" description="Helical" evidence="7">
    <location>
        <begin position="239"/>
        <end position="259"/>
    </location>
</feature>
<comment type="similarity">
    <text evidence="2">Belongs to the UPF0718 family.</text>
</comment>
<dbReference type="InterPro" id="IPR006121">
    <property type="entry name" value="HMA_dom"/>
</dbReference>
<evidence type="ECO:0000313" key="9">
    <source>
        <dbReference type="EMBL" id="OQB72034.1"/>
    </source>
</evidence>
<feature type="transmembrane region" description="Helical" evidence="7">
    <location>
        <begin position="205"/>
        <end position="233"/>
    </location>
</feature>
<gene>
    <name evidence="9" type="ORF">BWX89_01492</name>
</gene>
<feature type="transmembrane region" description="Helical" evidence="7">
    <location>
        <begin position="173"/>
        <end position="193"/>
    </location>
</feature>
<dbReference type="PANTHER" id="PTHR34184:SF4">
    <property type="entry name" value="UPF0718 PROTEIN YCGR"/>
    <property type="match status" value="1"/>
</dbReference>
<accession>A0A1V6C5B3</accession>
<feature type="transmembrane region" description="Helical" evidence="7">
    <location>
        <begin position="56"/>
        <end position="75"/>
    </location>
</feature>
<sequence>MQVIINIVKESWYLFFQMSTYLILGLFVAGLIHIFLKPETIFRHLGKPGFLSIVKAVLFGVPLPLCSCGVLPPAASFYRSGASKGSILAFLISTPTTGIDSIFATYGLLGGVFMLFRIMAAVVIGFIAGILTDIFETTRTPSEKQLSKGSFSCSDSTVIGGLRYAFVDLYGSIVRWIFWGVLIGGAISYLVPVEFVSKYLSNRCISYLLMLTIGIPLYVCATGSIPIAASLIAKGMSPGAGLVFLITGPATNAVTMLFVGKTLGRKSFTVYIISIMVGAIFFGYMLDIVAGHFNLSISAMAHRHEGSSVVSYISSFILIILAINYGIISIKQKFITRKLKNCFVFDVPDISCNNCARTIKKVLSSVDGVQSVDVDIRRKKVRVCCTLDNTEKIKEVLESAGYPVSK</sequence>
<feature type="domain" description="HMA" evidence="8">
    <location>
        <begin position="341"/>
        <end position="405"/>
    </location>
</feature>
<dbReference type="GO" id="GO:0046872">
    <property type="term" value="F:metal ion binding"/>
    <property type="evidence" value="ECO:0007669"/>
    <property type="project" value="InterPro"/>
</dbReference>
<keyword evidence="5 7" id="KW-1133">Transmembrane helix</keyword>
<dbReference type="InterPro" id="IPR052923">
    <property type="entry name" value="UPF0718"/>
</dbReference>
<dbReference type="PROSITE" id="PS50846">
    <property type="entry name" value="HMA_2"/>
    <property type="match status" value="1"/>
</dbReference>
<evidence type="ECO:0000256" key="1">
    <source>
        <dbReference type="ARBA" id="ARBA00004651"/>
    </source>
</evidence>
<evidence type="ECO:0000256" key="5">
    <source>
        <dbReference type="ARBA" id="ARBA00022989"/>
    </source>
</evidence>
<keyword evidence="6 7" id="KW-0472">Membrane</keyword>
<name>A0A1V6C5B3_UNCT6</name>
<dbReference type="CDD" id="cd00371">
    <property type="entry name" value="HMA"/>
    <property type="match status" value="1"/>
</dbReference>
<dbReference type="Proteomes" id="UP000485562">
    <property type="component" value="Unassembled WGS sequence"/>
</dbReference>